<accession>A0A383DEZ5</accession>
<feature type="non-terminal residue" evidence="2">
    <location>
        <position position="1"/>
    </location>
</feature>
<proteinExistence type="predicted"/>
<protein>
    <submittedName>
        <fullName evidence="2">Uncharacterized protein</fullName>
    </submittedName>
</protein>
<feature type="region of interest" description="Disordered" evidence="1">
    <location>
        <begin position="217"/>
        <end position="236"/>
    </location>
</feature>
<sequence>LRLPLPTLLLTDLGHYGYHDILVAGIRPAFGLGFMTKSFHDPFLRRIGGTVAKQGEQFGEHGGTGRESLAFGDGFERMRVESAGEDTTGSEQQNFGAHDASAEDAGDVAHGQILPIVQTQGGCLFFRKKYPDDRPQVLSDSGCNGSDGFGAGGLGQIDFVGPEPSKTSPLVCGQSGTDDVEPGNEATTGVVAVEASVGPQKGFLGQVLGVFRVAEAQGKETNQSGPSPPDQFLEGL</sequence>
<dbReference type="EMBL" id="UINC01216783">
    <property type="protein sequence ID" value="SVE43062.1"/>
    <property type="molecule type" value="Genomic_DNA"/>
</dbReference>
<dbReference type="AlphaFoldDB" id="A0A383DEZ5"/>
<evidence type="ECO:0000313" key="2">
    <source>
        <dbReference type="EMBL" id="SVE43062.1"/>
    </source>
</evidence>
<gene>
    <name evidence="2" type="ORF">METZ01_LOCUS495916</name>
</gene>
<feature type="compositionally biased region" description="Polar residues" evidence="1">
    <location>
        <begin position="85"/>
        <end position="95"/>
    </location>
</feature>
<reference evidence="2" key="1">
    <citation type="submission" date="2018-05" db="EMBL/GenBank/DDBJ databases">
        <authorList>
            <person name="Lanie J.A."/>
            <person name="Ng W.-L."/>
            <person name="Kazmierczak K.M."/>
            <person name="Andrzejewski T.M."/>
            <person name="Davidsen T.M."/>
            <person name="Wayne K.J."/>
            <person name="Tettelin H."/>
            <person name="Glass J.I."/>
            <person name="Rusch D."/>
            <person name="Podicherti R."/>
            <person name="Tsui H.-C.T."/>
            <person name="Winkler M.E."/>
        </authorList>
    </citation>
    <scope>NUCLEOTIDE SEQUENCE</scope>
</reference>
<evidence type="ECO:0000256" key="1">
    <source>
        <dbReference type="SAM" id="MobiDB-lite"/>
    </source>
</evidence>
<organism evidence="2">
    <name type="scientific">marine metagenome</name>
    <dbReference type="NCBI Taxonomy" id="408172"/>
    <lineage>
        <taxon>unclassified sequences</taxon>
        <taxon>metagenomes</taxon>
        <taxon>ecological metagenomes</taxon>
    </lineage>
</organism>
<feature type="region of interest" description="Disordered" evidence="1">
    <location>
        <begin position="82"/>
        <end position="102"/>
    </location>
</feature>
<name>A0A383DEZ5_9ZZZZ</name>
<feature type="non-terminal residue" evidence="2">
    <location>
        <position position="236"/>
    </location>
</feature>